<evidence type="ECO:0000256" key="1">
    <source>
        <dbReference type="SAM" id="MobiDB-lite"/>
    </source>
</evidence>
<feature type="compositionally biased region" description="Polar residues" evidence="1">
    <location>
        <begin position="37"/>
        <end position="51"/>
    </location>
</feature>
<sequence length="76" mass="8296">MNAFLSLPRTYQTHLPTDPITSNLRINPPPPHKNRAHSLSSTDMGTSNPNRSNRHPTRRTSLAASTGAGRGISFFA</sequence>
<protein>
    <submittedName>
        <fullName evidence="2">Uncharacterized protein</fullName>
    </submittedName>
</protein>
<feature type="region of interest" description="Disordered" evidence="1">
    <location>
        <begin position="1"/>
        <end position="76"/>
    </location>
</feature>
<dbReference type="EMBL" id="KZ825469">
    <property type="protein sequence ID" value="PYI35457.1"/>
    <property type="molecule type" value="Genomic_DNA"/>
</dbReference>
<evidence type="ECO:0000313" key="3">
    <source>
        <dbReference type="Proteomes" id="UP000248817"/>
    </source>
</evidence>
<accession>A0A2V5JAC4</accession>
<evidence type="ECO:0000313" key="2">
    <source>
        <dbReference type="EMBL" id="PYI35457.1"/>
    </source>
</evidence>
<organism evidence="2 3">
    <name type="scientific">Aspergillus indologenus CBS 114.80</name>
    <dbReference type="NCBI Taxonomy" id="1450541"/>
    <lineage>
        <taxon>Eukaryota</taxon>
        <taxon>Fungi</taxon>
        <taxon>Dikarya</taxon>
        <taxon>Ascomycota</taxon>
        <taxon>Pezizomycotina</taxon>
        <taxon>Eurotiomycetes</taxon>
        <taxon>Eurotiomycetidae</taxon>
        <taxon>Eurotiales</taxon>
        <taxon>Aspergillaceae</taxon>
        <taxon>Aspergillus</taxon>
        <taxon>Aspergillus subgen. Circumdati</taxon>
    </lineage>
</organism>
<gene>
    <name evidence="2" type="ORF">BP00DRAFT_422203</name>
</gene>
<keyword evidence="3" id="KW-1185">Reference proteome</keyword>
<dbReference type="AlphaFoldDB" id="A0A2V5JAC4"/>
<dbReference type="Proteomes" id="UP000248817">
    <property type="component" value="Unassembled WGS sequence"/>
</dbReference>
<feature type="compositionally biased region" description="Polar residues" evidence="1">
    <location>
        <begin position="9"/>
        <end position="25"/>
    </location>
</feature>
<proteinExistence type="predicted"/>
<reference evidence="2 3" key="1">
    <citation type="submission" date="2018-02" db="EMBL/GenBank/DDBJ databases">
        <title>The genomes of Aspergillus section Nigri reveals drivers in fungal speciation.</title>
        <authorList>
            <consortium name="DOE Joint Genome Institute"/>
            <person name="Vesth T.C."/>
            <person name="Nybo J."/>
            <person name="Theobald S."/>
            <person name="Brandl J."/>
            <person name="Frisvad J.C."/>
            <person name="Nielsen K.F."/>
            <person name="Lyhne E.K."/>
            <person name="Kogle M.E."/>
            <person name="Kuo A."/>
            <person name="Riley R."/>
            <person name="Clum A."/>
            <person name="Nolan M."/>
            <person name="Lipzen A."/>
            <person name="Salamov A."/>
            <person name="Henrissat B."/>
            <person name="Wiebenga A."/>
            <person name="De vries R.P."/>
            <person name="Grigoriev I.V."/>
            <person name="Mortensen U.H."/>
            <person name="Andersen M.R."/>
            <person name="Baker S.E."/>
        </authorList>
    </citation>
    <scope>NUCLEOTIDE SEQUENCE [LARGE SCALE GENOMIC DNA]</scope>
    <source>
        <strain evidence="2 3">CBS 114.80</strain>
    </source>
</reference>
<name>A0A2V5JAC4_9EURO</name>